<dbReference type="FunCoup" id="A0A7F5RE48">
    <property type="interactions" value="28"/>
</dbReference>
<dbReference type="PRINTS" id="PR00171">
    <property type="entry name" value="SUGRTRNSPORT"/>
</dbReference>
<evidence type="ECO:0000256" key="7">
    <source>
        <dbReference type="SAM" id="Phobius"/>
    </source>
</evidence>
<dbReference type="PROSITE" id="PS50850">
    <property type="entry name" value="MFS"/>
    <property type="match status" value="1"/>
</dbReference>
<accession>A0A7F5RE48</accession>
<evidence type="ECO:0000256" key="1">
    <source>
        <dbReference type="ARBA" id="ARBA00004141"/>
    </source>
</evidence>
<dbReference type="InterPro" id="IPR036259">
    <property type="entry name" value="MFS_trans_sf"/>
</dbReference>
<organism evidence="9 10">
    <name type="scientific">Agrilus planipennis</name>
    <name type="common">Emerald ash borer</name>
    <name type="synonym">Agrilus marcopoli</name>
    <dbReference type="NCBI Taxonomy" id="224129"/>
    <lineage>
        <taxon>Eukaryota</taxon>
        <taxon>Metazoa</taxon>
        <taxon>Ecdysozoa</taxon>
        <taxon>Arthropoda</taxon>
        <taxon>Hexapoda</taxon>
        <taxon>Insecta</taxon>
        <taxon>Pterygota</taxon>
        <taxon>Neoptera</taxon>
        <taxon>Endopterygota</taxon>
        <taxon>Coleoptera</taxon>
        <taxon>Polyphaga</taxon>
        <taxon>Elateriformia</taxon>
        <taxon>Buprestoidea</taxon>
        <taxon>Buprestidae</taxon>
        <taxon>Agrilinae</taxon>
        <taxon>Agrilus</taxon>
    </lineage>
</organism>
<keyword evidence="3 7" id="KW-1133">Transmembrane helix</keyword>
<dbReference type="PANTHER" id="PTHR48021">
    <property type="match status" value="1"/>
</dbReference>
<feature type="transmembrane region" description="Helical" evidence="7">
    <location>
        <begin position="253"/>
        <end position="276"/>
    </location>
</feature>
<evidence type="ECO:0000256" key="2">
    <source>
        <dbReference type="ARBA" id="ARBA00022692"/>
    </source>
</evidence>
<evidence type="ECO:0000313" key="9">
    <source>
        <dbReference type="Proteomes" id="UP000192223"/>
    </source>
</evidence>
<keyword evidence="4 7" id="KW-0472">Membrane</keyword>
<dbReference type="SUPFAM" id="SSF103473">
    <property type="entry name" value="MFS general substrate transporter"/>
    <property type="match status" value="1"/>
</dbReference>
<feature type="transmembrane region" description="Helical" evidence="7">
    <location>
        <begin position="89"/>
        <end position="109"/>
    </location>
</feature>
<dbReference type="GeneID" id="108732734"/>
<dbReference type="Proteomes" id="UP000192223">
    <property type="component" value="Unplaced"/>
</dbReference>
<dbReference type="InterPro" id="IPR005829">
    <property type="entry name" value="Sugar_transporter_CS"/>
</dbReference>
<feature type="transmembrane region" description="Helical" evidence="7">
    <location>
        <begin position="318"/>
        <end position="339"/>
    </location>
</feature>
<keyword evidence="2 7" id="KW-0812">Transmembrane</keyword>
<evidence type="ECO:0000256" key="5">
    <source>
        <dbReference type="ARBA" id="ARBA00023180"/>
    </source>
</evidence>
<dbReference type="OrthoDB" id="6612291at2759"/>
<dbReference type="InterPro" id="IPR050549">
    <property type="entry name" value="MFS_Trehalose_Transporter"/>
</dbReference>
<dbReference type="RefSeq" id="XP_025834259.1">
    <property type="nucleotide sequence ID" value="XM_025978474.1"/>
</dbReference>
<feature type="domain" description="Major facilitator superfamily (MFS) profile" evidence="8">
    <location>
        <begin position="18"/>
        <end position="443"/>
    </location>
</feature>
<feature type="transmembrane region" description="Helical" evidence="7">
    <location>
        <begin position="143"/>
        <end position="161"/>
    </location>
</feature>
<feature type="transmembrane region" description="Helical" evidence="7">
    <location>
        <begin position="388"/>
        <end position="408"/>
    </location>
</feature>
<dbReference type="InterPro" id="IPR005828">
    <property type="entry name" value="MFS_sugar_transport-like"/>
</dbReference>
<feature type="transmembrane region" description="Helical" evidence="7">
    <location>
        <begin position="21"/>
        <end position="44"/>
    </location>
</feature>
<dbReference type="Pfam" id="PF00083">
    <property type="entry name" value="Sugar_tr"/>
    <property type="match status" value="1"/>
</dbReference>
<reference evidence="10" key="1">
    <citation type="submission" date="2025-08" db="UniProtKB">
        <authorList>
            <consortium name="RefSeq"/>
        </authorList>
    </citation>
    <scope>IDENTIFICATION</scope>
    <source>
        <tissue evidence="10">Entire body</tissue>
    </source>
</reference>
<dbReference type="GO" id="GO:0022857">
    <property type="term" value="F:transmembrane transporter activity"/>
    <property type="evidence" value="ECO:0007669"/>
    <property type="project" value="InterPro"/>
</dbReference>
<dbReference type="PROSITE" id="PS00216">
    <property type="entry name" value="SUGAR_TRANSPORT_1"/>
    <property type="match status" value="1"/>
</dbReference>
<feature type="transmembrane region" description="Helical" evidence="7">
    <location>
        <begin position="414"/>
        <end position="435"/>
    </location>
</feature>
<dbReference type="InterPro" id="IPR003663">
    <property type="entry name" value="Sugar/inositol_transpt"/>
</dbReference>
<name>A0A7F5RE48_AGRPL</name>
<proteinExistence type="predicted"/>
<feature type="transmembrane region" description="Helical" evidence="7">
    <location>
        <begin position="56"/>
        <end position="77"/>
    </location>
</feature>
<dbReference type="Gene3D" id="1.20.1250.20">
    <property type="entry name" value="MFS general substrate transporter like domains"/>
    <property type="match status" value="1"/>
</dbReference>
<protein>
    <submittedName>
        <fullName evidence="10">Facilitated trehalose transporter Tret1</fullName>
    </submittedName>
</protein>
<dbReference type="InParanoid" id="A0A7F5RE48"/>
<gene>
    <name evidence="10" type="primary">LOC108732734</name>
</gene>
<evidence type="ECO:0000256" key="6">
    <source>
        <dbReference type="SAM" id="MobiDB-lite"/>
    </source>
</evidence>
<feature type="transmembrane region" description="Helical" evidence="7">
    <location>
        <begin position="288"/>
        <end position="311"/>
    </location>
</feature>
<keyword evidence="5" id="KW-0325">Glycoprotein</keyword>
<feature type="transmembrane region" description="Helical" evidence="7">
    <location>
        <begin position="351"/>
        <end position="376"/>
    </location>
</feature>
<dbReference type="AlphaFoldDB" id="A0A7F5RE48"/>
<dbReference type="GO" id="GO:0016020">
    <property type="term" value="C:membrane"/>
    <property type="evidence" value="ECO:0007669"/>
    <property type="project" value="UniProtKB-SubCell"/>
</dbReference>
<keyword evidence="9" id="KW-1185">Reference proteome</keyword>
<dbReference type="KEGG" id="apln:108732734"/>
<dbReference type="FunFam" id="1.20.1250.20:FF:000249">
    <property type="entry name" value="facilitated trehalose transporter Tret1"/>
    <property type="match status" value="1"/>
</dbReference>
<sequence length="498" mass="55441">MLNINQMFQKFCSSGIGRTAFAALCAHSVSISVGICQGYSAILIPQLGDEVTTEESSWLASLGAVSNPLGSIISGILADHVGRKRAMQISSFPFLVGWACLGVANNIWWLYVGRLITGIAAGMSTASYAYVAEISLPEHRGPLQALGPISASFGIFVTYTLGYLLNWHLVAFISVSFCIITFISIIFIPESPAYLCRKGQREQSLSALTWLRRNSAMAEEECSKMAPSSCAEEPEKKVSFKELYLSSATLKPFFILVFLFLCQEVSGIYTILYYAVNFFQDSNLEMNEYIASIVVGAIRFIMSMVAAVLVNKYFRRTLCMWSSAGMGITMLLAASYFKYYEINSDETRQFALIPLICVLFNVFFSMLGMLPIPWMLVGEMFPVEVRSIMCGLVICIAQIFIFISVQVYNTMNYYLNFSGTLFVFFVASFASLFFCKFILPETKGKTLEEIQSYFLNKKPELHGVDNNAYVVAVGDFEEPKNETSNGDDENVQTIKMSS</sequence>
<feature type="transmembrane region" description="Helical" evidence="7">
    <location>
        <begin position="167"/>
        <end position="188"/>
    </location>
</feature>
<dbReference type="PANTHER" id="PTHR48021:SF32">
    <property type="entry name" value="FACILITATED TREHALOSE TRANSPORTER TRET1-2 HOMOLOG-LIKE PROTEIN"/>
    <property type="match status" value="1"/>
</dbReference>
<evidence type="ECO:0000313" key="10">
    <source>
        <dbReference type="RefSeq" id="XP_025834259.1"/>
    </source>
</evidence>
<evidence type="ECO:0000256" key="4">
    <source>
        <dbReference type="ARBA" id="ARBA00023136"/>
    </source>
</evidence>
<evidence type="ECO:0000259" key="8">
    <source>
        <dbReference type="PROSITE" id="PS50850"/>
    </source>
</evidence>
<dbReference type="InterPro" id="IPR020846">
    <property type="entry name" value="MFS_dom"/>
</dbReference>
<comment type="subcellular location">
    <subcellularLocation>
        <location evidence="1">Membrane</location>
        <topology evidence="1">Multi-pass membrane protein</topology>
    </subcellularLocation>
</comment>
<evidence type="ECO:0000256" key="3">
    <source>
        <dbReference type="ARBA" id="ARBA00022989"/>
    </source>
</evidence>
<feature type="transmembrane region" description="Helical" evidence="7">
    <location>
        <begin position="115"/>
        <end position="131"/>
    </location>
</feature>
<feature type="region of interest" description="Disordered" evidence="6">
    <location>
        <begin position="479"/>
        <end position="498"/>
    </location>
</feature>